<dbReference type="Proteomes" id="UP001172082">
    <property type="component" value="Unassembled WGS sequence"/>
</dbReference>
<proteinExistence type="predicted"/>
<protein>
    <submittedName>
        <fullName evidence="1">Uncharacterized protein</fullName>
    </submittedName>
</protein>
<keyword evidence="2" id="KW-1185">Reference proteome</keyword>
<dbReference type="EMBL" id="JAUJEA010000005">
    <property type="protein sequence ID" value="MDN5202826.1"/>
    <property type="molecule type" value="Genomic_DNA"/>
</dbReference>
<comment type="caution">
    <text evidence="1">The sequence shown here is derived from an EMBL/GenBank/DDBJ whole genome shotgun (WGS) entry which is preliminary data.</text>
</comment>
<name>A0ABT8KQ27_9BACT</name>
<dbReference type="RefSeq" id="WP_346752845.1">
    <property type="nucleotide sequence ID" value="NZ_JAUJEA010000005.1"/>
</dbReference>
<reference evidence="1" key="1">
    <citation type="submission" date="2023-06" db="EMBL/GenBank/DDBJ databases">
        <title>Genomic of Parafulvivirga corallium.</title>
        <authorList>
            <person name="Wang G."/>
        </authorList>
    </citation>
    <scope>NUCLEOTIDE SEQUENCE</scope>
    <source>
        <strain evidence="1">BMA10</strain>
    </source>
</reference>
<organism evidence="1 2">
    <name type="scientific">Splendidivirga corallicola</name>
    <dbReference type="NCBI Taxonomy" id="3051826"/>
    <lineage>
        <taxon>Bacteria</taxon>
        <taxon>Pseudomonadati</taxon>
        <taxon>Bacteroidota</taxon>
        <taxon>Cytophagia</taxon>
        <taxon>Cytophagales</taxon>
        <taxon>Splendidivirgaceae</taxon>
        <taxon>Splendidivirga</taxon>
    </lineage>
</organism>
<sequence length="173" mass="21300">MRKKSITYDKLGSIRLLELVKNLDSIDPQFFYVNREPELEIELDFDIRSVNEFLEFTDKHIYERLFIFECNKEDIDNLENFLFLCLVLENTHHDQEDYQEKTFKGFNDLTFLNKEEFLEEVSLYVNDHFFEELYDINIETSSFMSAYKVFKDEFFYVFESHSLFRAYHWERYI</sequence>
<gene>
    <name evidence="1" type="ORF">QQ008_15660</name>
</gene>
<evidence type="ECO:0000313" key="2">
    <source>
        <dbReference type="Proteomes" id="UP001172082"/>
    </source>
</evidence>
<evidence type="ECO:0000313" key="1">
    <source>
        <dbReference type="EMBL" id="MDN5202826.1"/>
    </source>
</evidence>
<accession>A0ABT8KQ27</accession>